<name>A0ACA9KI34_9GLOM</name>
<proteinExistence type="predicted"/>
<reference evidence="1" key="1">
    <citation type="submission" date="2021-06" db="EMBL/GenBank/DDBJ databases">
        <authorList>
            <person name="Kallberg Y."/>
            <person name="Tangrot J."/>
            <person name="Rosling A."/>
        </authorList>
    </citation>
    <scope>NUCLEOTIDE SEQUENCE</scope>
    <source>
        <strain evidence="1">CL356</strain>
    </source>
</reference>
<keyword evidence="2" id="KW-1185">Reference proteome</keyword>
<sequence length="455" mass="53012">MLVKGNDMELFHFLSGGPLVIQEAKIRLIQNVKLIKELILEMKFIPFPPRPKLKFAVTVEYLQLVKSMAQEEYPPRDGHENSRQLNVIARAILIFPDLVKDWISIGYLQICRDVNDLVLQGALLIFFPPNSPEDYDQQNMNDVVEKLKQLTELGFELSASVMADVLCIFEDKLNRIGDILIESFREVHHKSGSQIASECLKEVVKPEKNLKRRDVLIFLKKNVGNEIQPEVNRILDHYYVGMRKSDLKDLDESVEIIAPKLCSLFYKWILEEFGSESETARKCFDNIILVRVWIDIKTKEFPRQTVPKSMASYACTEICTLYEEFCKNEVPFQSDHLELISRANSKEVIQPLFGYLFHALDKDESHWISLSDGEKEVANKRKNVEHDLKVYDLIIADWIDDLIVMRNEISNNPNSNFKDQYMDFWNRLISKRIYDDLLRTNVEGRLSKRLKHAEV</sequence>
<gene>
    <name evidence="1" type="ORF">ACOLOM_LOCUS1717</name>
</gene>
<comment type="caution">
    <text evidence="1">The sequence shown here is derived from an EMBL/GenBank/DDBJ whole genome shotgun (WGS) entry which is preliminary data.</text>
</comment>
<evidence type="ECO:0000313" key="2">
    <source>
        <dbReference type="Proteomes" id="UP000789525"/>
    </source>
</evidence>
<evidence type="ECO:0000313" key="1">
    <source>
        <dbReference type="EMBL" id="CAG8474144.1"/>
    </source>
</evidence>
<protein>
    <submittedName>
        <fullName evidence="1">13958_t:CDS:1</fullName>
    </submittedName>
</protein>
<dbReference type="EMBL" id="CAJVPT010002049">
    <property type="protein sequence ID" value="CAG8474144.1"/>
    <property type="molecule type" value="Genomic_DNA"/>
</dbReference>
<dbReference type="Proteomes" id="UP000789525">
    <property type="component" value="Unassembled WGS sequence"/>
</dbReference>
<organism evidence="1 2">
    <name type="scientific">Acaulospora colombiana</name>
    <dbReference type="NCBI Taxonomy" id="27376"/>
    <lineage>
        <taxon>Eukaryota</taxon>
        <taxon>Fungi</taxon>
        <taxon>Fungi incertae sedis</taxon>
        <taxon>Mucoromycota</taxon>
        <taxon>Glomeromycotina</taxon>
        <taxon>Glomeromycetes</taxon>
        <taxon>Diversisporales</taxon>
        <taxon>Acaulosporaceae</taxon>
        <taxon>Acaulospora</taxon>
    </lineage>
</organism>
<accession>A0ACA9KI34</accession>